<proteinExistence type="predicted"/>
<name>A0A974PY91_9RHOO</name>
<dbReference type="PANTHER" id="PTHR36570">
    <property type="entry name" value="DISULFIDE BOND FORMATION PROTEIN B"/>
    <property type="match status" value="1"/>
</dbReference>
<dbReference type="InterPro" id="IPR050183">
    <property type="entry name" value="DsbB"/>
</dbReference>
<feature type="transmembrane region" description="Helical" evidence="6">
    <location>
        <begin position="41"/>
        <end position="60"/>
    </location>
</feature>
<comment type="subcellular location">
    <subcellularLocation>
        <location evidence="1">Cell membrane</location>
        <topology evidence="1">Multi-pass membrane protein</topology>
    </subcellularLocation>
</comment>
<dbReference type="AlphaFoldDB" id="A0A974PY91"/>
<protein>
    <submittedName>
        <fullName evidence="7">Disulfide bond formation protein B</fullName>
    </submittedName>
</protein>
<evidence type="ECO:0000256" key="5">
    <source>
        <dbReference type="ARBA" id="ARBA00023136"/>
    </source>
</evidence>
<feature type="transmembrane region" description="Helical" evidence="6">
    <location>
        <begin position="138"/>
        <end position="158"/>
    </location>
</feature>
<dbReference type="Gene3D" id="1.20.1550.10">
    <property type="entry name" value="DsbB-like"/>
    <property type="match status" value="1"/>
</dbReference>
<dbReference type="GO" id="GO:0005886">
    <property type="term" value="C:plasma membrane"/>
    <property type="evidence" value="ECO:0007669"/>
    <property type="project" value="UniProtKB-SubCell"/>
</dbReference>
<evidence type="ECO:0000256" key="6">
    <source>
        <dbReference type="SAM" id="Phobius"/>
    </source>
</evidence>
<keyword evidence="4 6" id="KW-1133">Transmembrane helix</keyword>
<evidence type="ECO:0000256" key="4">
    <source>
        <dbReference type="ARBA" id="ARBA00022989"/>
    </source>
</evidence>
<keyword evidence="3 6" id="KW-0812">Transmembrane</keyword>
<accession>A0A974PY91</accession>
<dbReference type="KEGG" id="ares:IWH25_17580"/>
<dbReference type="InterPro" id="IPR023380">
    <property type="entry name" value="DsbB-like_sf"/>
</dbReference>
<dbReference type="Proteomes" id="UP000663444">
    <property type="component" value="Chromosome"/>
</dbReference>
<dbReference type="GO" id="GO:0006457">
    <property type="term" value="P:protein folding"/>
    <property type="evidence" value="ECO:0007669"/>
    <property type="project" value="InterPro"/>
</dbReference>
<dbReference type="InterPro" id="IPR003752">
    <property type="entry name" value="DiS_bond_form_DsbB/BdbC"/>
</dbReference>
<dbReference type="SUPFAM" id="SSF158442">
    <property type="entry name" value="DsbB-like"/>
    <property type="match status" value="1"/>
</dbReference>
<dbReference type="RefSeq" id="WP_203387054.1">
    <property type="nucleotide sequence ID" value="NZ_CP064781.1"/>
</dbReference>
<evidence type="ECO:0000313" key="7">
    <source>
        <dbReference type="EMBL" id="QRJ63526.1"/>
    </source>
</evidence>
<feature type="transmembrane region" description="Helical" evidence="6">
    <location>
        <begin position="67"/>
        <end position="87"/>
    </location>
</feature>
<evidence type="ECO:0000313" key="8">
    <source>
        <dbReference type="Proteomes" id="UP000663444"/>
    </source>
</evidence>
<dbReference type="EMBL" id="CP064781">
    <property type="protein sequence ID" value="QRJ63526.1"/>
    <property type="molecule type" value="Genomic_DNA"/>
</dbReference>
<dbReference type="GO" id="GO:0015035">
    <property type="term" value="F:protein-disulfide reductase activity"/>
    <property type="evidence" value="ECO:0007669"/>
    <property type="project" value="InterPro"/>
</dbReference>
<organism evidence="7 8">
    <name type="scientific">Azospira restricta</name>
    <dbReference type="NCBI Taxonomy" id="404405"/>
    <lineage>
        <taxon>Bacteria</taxon>
        <taxon>Pseudomonadati</taxon>
        <taxon>Pseudomonadota</taxon>
        <taxon>Betaproteobacteria</taxon>
        <taxon>Rhodocyclales</taxon>
        <taxon>Rhodocyclaceae</taxon>
        <taxon>Azospira</taxon>
    </lineage>
</organism>
<keyword evidence="8" id="KW-1185">Reference proteome</keyword>
<evidence type="ECO:0000256" key="2">
    <source>
        <dbReference type="ARBA" id="ARBA00022475"/>
    </source>
</evidence>
<keyword evidence="5 6" id="KW-0472">Membrane</keyword>
<dbReference type="PANTHER" id="PTHR36570:SF3">
    <property type="entry name" value="DISULFIDE BOND FORMATION PROTEIN B"/>
    <property type="match status" value="1"/>
</dbReference>
<dbReference type="Pfam" id="PF02600">
    <property type="entry name" value="DsbB"/>
    <property type="match status" value="1"/>
</dbReference>
<reference evidence="7" key="1">
    <citation type="submission" date="2020-11" db="EMBL/GenBank/DDBJ databases">
        <title>Azospira restricta DSM 18626 genome sequence.</title>
        <authorList>
            <person name="Moe W.M."/>
        </authorList>
    </citation>
    <scope>NUCLEOTIDE SEQUENCE</scope>
    <source>
        <strain evidence="7">DSM 18626</strain>
    </source>
</reference>
<gene>
    <name evidence="7" type="ORF">IWH25_17580</name>
</gene>
<evidence type="ECO:0000256" key="3">
    <source>
        <dbReference type="ARBA" id="ARBA00022692"/>
    </source>
</evidence>
<keyword evidence="2" id="KW-1003">Cell membrane</keyword>
<sequence>MTLPKTPRAAFALIALASAGLVAAGLVIGELMRLNPCPLCIFQRVLYLLVAFWALCGVAAPGARKTWGLLIALTAAGGLATAGYQTWMQLYPELAVQCGYGEMNPIEKLVDWLGMQWPFMFMATGFCTSKESILGLTMANWSIPLFFTFLVAGLWVATSRRFVRYRFR</sequence>
<evidence type="ECO:0000256" key="1">
    <source>
        <dbReference type="ARBA" id="ARBA00004651"/>
    </source>
</evidence>